<protein>
    <recommendedName>
        <fullName evidence="2">Neprosin PEP catalytic domain-containing protein</fullName>
    </recommendedName>
</protein>
<name>A0AAQ3JV68_9LILI</name>
<proteinExistence type="predicted"/>
<feature type="chain" id="PRO_5042996689" description="Neprosin PEP catalytic domain-containing protein" evidence="1">
    <location>
        <begin position="24"/>
        <end position="406"/>
    </location>
</feature>
<gene>
    <name evidence="3" type="ORF">Cni_G05596</name>
</gene>
<dbReference type="InterPro" id="IPR053168">
    <property type="entry name" value="Glutamic_endopeptidase"/>
</dbReference>
<dbReference type="EMBL" id="CP136891">
    <property type="protein sequence ID" value="WOK96888.1"/>
    <property type="molecule type" value="Genomic_DNA"/>
</dbReference>
<dbReference type="PANTHER" id="PTHR31589">
    <property type="entry name" value="PROTEIN, PUTATIVE (DUF239)-RELATED-RELATED"/>
    <property type="match status" value="1"/>
</dbReference>
<feature type="domain" description="Neprosin PEP catalytic" evidence="2">
    <location>
        <begin position="149"/>
        <end position="406"/>
    </location>
</feature>
<dbReference type="Pfam" id="PF03080">
    <property type="entry name" value="Neprosin"/>
    <property type="match status" value="1"/>
</dbReference>
<dbReference type="PANTHER" id="PTHR31589:SF111">
    <property type="entry name" value="NEPROSIN DOMAIN-CONTAINING PROTEIN"/>
    <property type="match status" value="1"/>
</dbReference>
<sequence>MDLMEKELFPVVLCLTFLLLVCGKRNTFSMEKELLVEDKLKLLNRPSVKTIQSEDGDIIDCVDIYKQPAFDHPLLRNHIIEMRPGDENETSQATASMPFQVWQNSGSCPEGTIPILRVQRHHLLNAPSLEGYGRKSWHGITNQKVYSFTVGVPNQHAHCVLVGGDFQYNGLKANLNIWNPLVEYDDEFTTSQIWLKNGNDSSFDSIEAGWTVNPSLYGDRRTRFFVYWTADSGRTTGCFNLLCSGFVQTTPLLALGSSFINTSMYYSAQFQMSLTIEKDAYDQNWWLTYGDNLKVGYWPHSLFNMLEEVASQAWFGGDVYSPRLRIKPHTETDMGSGMFSSFHWSVASWISNPSLKDYNTNEYLYPNPNAVFCSQKDCYSGEHYANNYNEEPLFYFGGPGRNLFCE</sequence>
<reference evidence="3 4" key="1">
    <citation type="submission" date="2023-10" db="EMBL/GenBank/DDBJ databases">
        <title>Chromosome-scale genome assembly provides insights into flower coloration mechanisms of Canna indica.</title>
        <authorList>
            <person name="Li C."/>
        </authorList>
    </citation>
    <scope>NUCLEOTIDE SEQUENCE [LARGE SCALE GENOMIC DNA]</scope>
    <source>
        <tissue evidence="3">Flower</tissue>
    </source>
</reference>
<dbReference type="Gene3D" id="3.90.1320.10">
    <property type="entry name" value="Outer-capsid protein sigma 3, large lobe"/>
    <property type="match status" value="1"/>
</dbReference>
<organism evidence="3 4">
    <name type="scientific">Canna indica</name>
    <name type="common">Indian-shot</name>
    <dbReference type="NCBI Taxonomy" id="4628"/>
    <lineage>
        <taxon>Eukaryota</taxon>
        <taxon>Viridiplantae</taxon>
        <taxon>Streptophyta</taxon>
        <taxon>Embryophyta</taxon>
        <taxon>Tracheophyta</taxon>
        <taxon>Spermatophyta</taxon>
        <taxon>Magnoliopsida</taxon>
        <taxon>Liliopsida</taxon>
        <taxon>Zingiberales</taxon>
        <taxon>Cannaceae</taxon>
        <taxon>Canna</taxon>
    </lineage>
</organism>
<evidence type="ECO:0000256" key="1">
    <source>
        <dbReference type="SAM" id="SignalP"/>
    </source>
</evidence>
<dbReference type="Proteomes" id="UP001327560">
    <property type="component" value="Chromosome 2"/>
</dbReference>
<dbReference type="Pfam" id="PF14365">
    <property type="entry name" value="Neprosin_AP"/>
    <property type="match status" value="1"/>
</dbReference>
<dbReference type="AlphaFoldDB" id="A0AAQ3JV68"/>
<keyword evidence="4" id="KW-1185">Reference proteome</keyword>
<dbReference type="InterPro" id="IPR004314">
    <property type="entry name" value="Neprosin"/>
</dbReference>
<dbReference type="PROSITE" id="PS52045">
    <property type="entry name" value="NEPROSIN_PEP_CD"/>
    <property type="match status" value="1"/>
</dbReference>
<evidence type="ECO:0000313" key="3">
    <source>
        <dbReference type="EMBL" id="WOK96888.1"/>
    </source>
</evidence>
<dbReference type="InterPro" id="IPR025521">
    <property type="entry name" value="Neprosin_propep"/>
</dbReference>
<evidence type="ECO:0000313" key="4">
    <source>
        <dbReference type="Proteomes" id="UP001327560"/>
    </source>
</evidence>
<feature type="signal peptide" evidence="1">
    <location>
        <begin position="1"/>
        <end position="23"/>
    </location>
</feature>
<keyword evidence="1" id="KW-0732">Signal</keyword>
<evidence type="ECO:0000259" key="2">
    <source>
        <dbReference type="PROSITE" id="PS52045"/>
    </source>
</evidence>
<accession>A0AAQ3JV68</accession>